<feature type="transmembrane region" description="Helical" evidence="6">
    <location>
        <begin position="752"/>
        <end position="772"/>
    </location>
</feature>
<proteinExistence type="inferred from homology"/>
<dbReference type="AlphaFoldDB" id="A0A9D5U7W5"/>
<dbReference type="SUPFAM" id="SSF53448">
    <property type="entry name" value="Nucleotide-diphospho-sugar transferases"/>
    <property type="match status" value="1"/>
</dbReference>
<feature type="region of interest" description="Disordered" evidence="5">
    <location>
        <begin position="813"/>
        <end position="839"/>
    </location>
</feature>
<keyword evidence="6" id="KW-0812">Transmembrane</keyword>
<dbReference type="RefSeq" id="WP_193718836.1">
    <property type="nucleotide sequence ID" value="NZ_JACSPN010000004.1"/>
</dbReference>
<keyword evidence="8" id="KW-1185">Reference proteome</keyword>
<feature type="region of interest" description="Disordered" evidence="5">
    <location>
        <begin position="987"/>
        <end position="1013"/>
    </location>
</feature>
<feature type="transmembrane region" description="Helical" evidence="6">
    <location>
        <begin position="533"/>
        <end position="552"/>
    </location>
</feature>
<dbReference type="Proteomes" id="UP000822993">
    <property type="component" value="Unassembled WGS sequence"/>
</dbReference>
<name>A0A9D5U7W5_9CELL</name>
<dbReference type="Gene3D" id="3.90.550.10">
    <property type="entry name" value="Spore Coat Polysaccharide Biosynthesis Protein SpsA, Chain A"/>
    <property type="match status" value="1"/>
</dbReference>
<keyword evidence="3" id="KW-0328">Glycosyltransferase</keyword>
<feature type="transmembrane region" description="Helical" evidence="6">
    <location>
        <begin position="303"/>
        <end position="324"/>
    </location>
</feature>
<keyword evidence="6" id="KW-0472">Membrane</keyword>
<evidence type="ECO:0000313" key="8">
    <source>
        <dbReference type="Proteomes" id="UP000822993"/>
    </source>
</evidence>
<dbReference type="PANTHER" id="PTHR43179:SF12">
    <property type="entry name" value="GALACTOFURANOSYLTRANSFERASE GLFT2"/>
    <property type="match status" value="1"/>
</dbReference>
<feature type="transmembrane region" description="Helical" evidence="6">
    <location>
        <begin position="423"/>
        <end position="447"/>
    </location>
</feature>
<feature type="compositionally biased region" description="Polar residues" evidence="5">
    <location>
        <begin position="1"/>
        <end position="10"/>
    </location>
</feature>
<dbReference type="Pfam" id="PF13641">
    <property type="entry name" value="Glyco_tranf_2_3"/>
    <property type="match status" value="1"/>
</dbReference>
<sequence>MTSSDTTTVTGPYHLPGAAQQRARGATPHVAAAVTGSMPAVVSVTAVVVTQGRTRYLPHTLEAVRSQSVVPDAVVVVDVAASQAMSEYHELQLGGAKFLAAPHARSFGQAVDIALASRGTEAPPTWIWLLHDDSAPEPGALAEQLRAVEHSAAVAIAGAKQRRWDLDGDSDGLLLEVGFTISPLGRRMTGIDEHEIDQGQHDAREDVFAVGLAGALVRTSVWTTLGGTDPEYGVFGDGLDLCRRARLAGHRIVVVPRAVVRHAQASLLDLREEDSRGEADDARVPDVEASYGARRRSHLHYRLVSVAAPMLVPAVLAMILWAPFQAMYRLAIKRPAQARDELLAPLWAILRVRAVARSRRSVRRTSVLPRRALAPLQGTWRDVLGERRDHRLAHAEEHRTSTAPTDLERAELRMLARRRRAMLSLLVAGLLALTAAVFGSVLATLAAGGRLVGGALLPAGGDLAGIWQAATGGWVADGLGSAAPADPFVMFLLPLAVLGGGALQPAVGVLVVLSFVVAGTGAWFGAGGVTRSVWLRAWAVLVWIAAPSFVTALGEGRLGALVAHAALPWVALGILRALGVHARDELAPALRPRGAALPNGRGALRRRRQGSVGAAAAAGLALLVAVSGAPVLFPVVVVALGVVAVAARQHRRYLLLVLLPSLVLLAPYWYHVATTWTAGGWRLLAASPGVPLASDGAPAWQQLLGTPEENAAWFGLEDGMLGQVARLAPLASGVLIVVLALVALFRARAVGAACAWCVAALGLAAAVTTGAVEVAVSGDGPVRGWPGAAVSVVVLALLGAALLGAPGLRSAPRRVGPAVEPDGPAAVAPAADESTNRRGAPAGWRLGGVALLAVVGLAVPVVSVVSWTLSATGQPGAVGELVVVSEPVVAKVGQQMQDSEREVRVLSLDLSPEGVLEYAMLRGDGPQMIDASSVVQGRAMTDPAYAQADLPAIVAGMATGSSAGAAKELADLGVGAIVLPAPVAPDGSETDAVVPDAVPSDPATTTGATADSGRERAELVARLDMVPGLERVTEGQSSVLWRVAPGPDESDAPAWARVVDRLPAGTAEDADEPVVTEGYLPARDKSVATRVATGGPERAIVLAETAAPGWTATLDGRALERAEVEGRQAFLLGPDGGTVRIDFVPAHRLPWLVAAGLTLLIFVLLAVPVGRRRTGTR</sequence>
<dbReference type="InterPro" id="IPR029044">
    <property type="entry name" value="Nucleotide-diphossugar_trans"/>
</dbReference>
<feature type="transmembrane region" description="Helical" evidence="6">
    <location>
        <begin position="502"/>
        <end position="526"/>
    </location>
</feature>
<accession>A0A9D5U7W5</accession>
<feature type="region of interest" description="Disordered" evidence="5">
    <location>
        <begin position="1"/>
        <end position="26"/>
    </location>
</feature>
<evidence type="ECO:0000313" key="7">
    <source>
        <dbReference type="EMBL" id="MBE7699530.1"/>
    </source>
</evidence>
<reference evidence="7 8" key="1">
    <citation type="submission" date="2020-08" db="EMBL/GenBank/DDBJ databases">
        <title>A Genomic Blueprint of the Chicken Gut Microbiome.</title>
        <authorList>
            <person name="Gilroy R."/>
            <person name="Ravi A."/>
            <person name="Getino M."/>
            <person name="Pursley I."/>
            <person name="Horton D.L."/>
            <person name="Alikhan N.-F."/>
            <person name="Baker D."/>
            <person name="Gharbi K."/>
            <person name="Hall N."/>
            <person name="Watson M."/>
            <person name="Adriaenssens E.M."/>
            <person name="Foster-Nyarko E."/>
            <person name="Jarju S."/>
            <person name="Secka A."/>
            <person name="Antonio M."/>
            <person name="Oren A."/>
            <person name="Chaudhuri R."/>
            <person name="La Ragione R.M."/>
            <person name="Hildebrand F."/>
            <person name="Pallen M.J."/>
        </authorList>
    </citation>
    <scope>NUCLEOTIDE SEQUENCE [LARGE SCALE GENOMIC DNA]</scope>
    <source>
        <strain evidence="7 8">Sa1BUA8</strain>
    </source>
</reference>
<comment type="similarity">
    <text evidence="2">Belongs to the glycosyltransferase 2 family.</text>
</comment>
<comment type="caution">
    <text evidence="7">The sequence shown here is derived from an EMBL/GenBank/DDBJ whole genome shotgun (WGS) entry which is preliminary data.</text>
</comment>
<evidence type="ECO:0000256" key="2">
    <source>
        <dbReference type="ARBA" id="ARBA00006739"/>
    </source>
</evidence>
<gene>
    <name evidence="7" type="ORF">H9623_04310</name>
</gene>
<dbReference type="PANTHER" id="PTHR43179">
    <property type="entry name" value="RHAMNOSYLTRANSFERASE WBBL"/>
    <property type="match status" value="1"/>
</dbReference>
<organism evidence="7 8">
    <name type="scientific">Oerskovia douganii</name>
    <dbReference type="NCBI Taxonomy" id="2762210"/>
    <lineage>
        <taxon>Bacteria</taxon>
        <taxon>Bacillati</taxon>
        <taxon>Actinomycetota</taxon>
        <taxon>Actinomycetes</taxon>
        <taxon>Micrococcales</taxon>
        <taxon>Cellulomonadaceae</taxon>
        <taxon>Oerskovia</taxon>
    </lineage>
</organism>
<protein>
    <submittedName>
        <fullName evidence="7">Glycosyltransferase family 2 protein</fullName>
    </submittedName>
</protein>
<feature type="transmembrane region" description="Helical" evidence="6">
    <location>
        <begin position="784"/>
        <end position="805"/>
    </location>
</feature>
<comment type="pathway">
    <text evidence="1">Cell wall biogenesis; cell wall polysaccharide biosynthesis.</text>
</comment>
<dbReference type="EMBL" id="JACSPN010000004">
    <property type="protein sequence ID" value="MBE7699530.1"/>
    <property type="molecule type" value="Genomic_DNA"/>
</dbReference>
<feature type="transmembrane region" description="Helical" evidence="6">
    <location>
        <begin position="727"/>
        <end position="745"/>
    </location>
</feature>
<evidence type="ECO:0000256" key="6">
    <source>
        <dbReference type="SAM" id="Phobius"/>
    </source>
</evidence>
<evidence type="ECO:0000256" key="4">
    <source>
        <dbReference type="ARBA" id="ARBA00022679"/>
    </source>
</evidence>
<dbReference type="GO" id="GO:0016757">
    <property type="term" value="F:glycosyltransferase activity"/>
    <property type="evidence" value="ECO:0007669"/>
    <property type="project" value="UniProtKB-KW"/>
</dbReference>
<evidence type="ECO:0000256" key="1">
    <source>
        <dbReference type="ARBA" id="ARBA00004776"/>
    </source>
</evidence>
<feature type="compositionally biased region" description="Low complexity" evidence="5">
    <location>
        <begin position="816"/>
        <end position="833"/>
    </location>
</feature>
<keyword evidence="4" id="KW-0808">Transferase</keyword>
<feature type="transmembrane region" description="Helical" evidence="6">
    <location>
        <begin position="846"/>
        <end position="869"/>
    </location>
</feature>
<evidence type="ECO:0000256" key="5">
    <source>
        <dbReference type="SAM" id="MobiDB-lite"/>
    </source>
</evidence>
<evidence type="ECO:0000256" key="3">
    <source>
        <dbReference type="ARBA" id="ARBA00022676"/>
    </source>
</evidence>
<feature type="transmembrane region" description="Helical" evidence="6">
    <location>
        <begin position="631"/>
        <end position="647"/>
    </location>
</feature>
<feature type="transmembrane region" description="Helical" evidence="6">
    <location>
        <begin position="654"/>
        <end position="671"/>
    </location>
</feature>
<feature type="transmembrane region" description="Helical" evidence="6">
    <location>
        <begin position="1149"/>
        <end position="1169"/>
    </location>
</feature>
<feature type="transmembrane region" description="Helical" evidence="6">
    <location>
        <begin position="558"/>
        <end position="578"/>
    </location>
</feature>
<keyword evidence="6" id="KW-1133">Transmembrane helix</keyword>